<keyword evidence="4" id="KW-0963">Cytoplasm</keyword>
<evidence type="ECO:0000256" key="6">
    <source>
        <dbReference type="ARBA" id="ARBA00022723"/>
    </source>
</evidence>
<keyword evidence="6" id="KW-0479">Metal-binding</keyword>
<keyword evidence="8" id="KW-0805">Transcription regulation</keyword>
<dbReference type="EMBL" id="CAFBMK010000076">
    <property type="protein sequence ID" value="CAB4914979.1"/>
    <property type="molecule type" value="Genomic_DNA"/>
</dbReference>
<evidence type="ECO:0000313" key="11">
    <source>
        <dbReference type="EMBL" id="CAB4914979.1"/>
    </source>
</evidence>
<accession>A0A6J7HH43</accession>
<gene>
    <name evidence="11" type="ORF">UFOPK3564_01507</name>
</gene>
<evidence type="ECO:0000256" key="7">
    <source>
        <dbReference type="ARBA" id="ARBA00022833"/>
    </source>
</evidence>
<keyword evidence="7" id="KW-0862">Zinc</keyword>
<dbReference type="GO" id="GO:1900376">
    <property type="term" value="P:regulation of secondary metabolite biosynthetic process"/>
    <property type="evidence" value="ECO:0007669"/>
    <property type="project" value="TreeGrafter"/>
</dbReference>
<comment type="subcellular location">
    <subcellularLocation>
        <location evidence="1">Cytoplasm</location>
    </subcellularLocation>
</comment>
<comment type="similarity">
    <text evidence="2">Belongs to the Fur family.</text>
</comment>
<dbReference type="GO" id="GO:0003700">
    <property type="term" value="F:DNA-binding transcription factor activity"/>
    <property type="evidence" value="ECO:0007669"/>
    <property type="project" value="InterPro"/>
</dbReference>
<dbReference type="InterPro" id="IPR036388">
    <property type="entry name" value="WH-like_DNA-bd_sf"/>
</dbReference>
<proteinExistence type="inferred from homology"/>
<dbReference type="Gene3D" id="1.10.10.10">
    <property type="entry name" value="Winged helix-like DNA-binding domain superfamily/Winged helix DNA-binding domain"/>
    <property type="match status" value="1"/>
</dbReference>
<organism evidence="11">
    <name type="scientific">freshwater metagenome</name>
    <dbReference type="NCBI Taxonomy" id="449393"/>
    <lineage>
        <taxon>unclassified sequences</taxon>
        <taxon>metagenomes</taxon>
        <taxon>ecological metagenomes</taxon>
    </lineage>
</organism>
<keyword evidence="9" id="KW-0238">DNA-binding</keyword>
<keyword evidence="10" id="KW-0804">Transcription</keyword>
<dbReference type="Gene3D" id="3.30.1490.190">
    <property type="match status" value="1"/>
</dbReference>
<evidence type="ECO:0000256" key="5">
    <source>
        <dbReference type="ARBA" id="ARBA00022491"/>
    </source>
</evidence>
<protein>
    <submittedName>
        <fullName evidence="11">Unannotated protein</fullName>
    </submittedName>
</protein>
<comment type="subunit">
    <text evidence="3">Homodimer.</text>
</comment>
<evidence type="ECO:0000256" key="4">
    <source>
        <dbReference type="ARBA" id="ARBA00022490"/>
    </source>
</evidence>
<dbReference type="Pfam" id="PF01475">
    <property type="entry name" value="FUR"/>
    <property type="match status" value="1"/>
</dbReference>
<evidence type="ECO:0000256" key="10">
    <source>
        <dbReference type="ARBA" id="ARBA00023163"/>
    </source>
</evidence>
<keyword evidence="5" id="KW-0678">Repressor</keyword>
<dbReference type="InterPro" id="IPR002481">
    <property type="entry name" value="FUR"/>
</dbReference>
<dbReference type="GO" id="GO:0005829">
    <property type="term" value="C:cytosol"/>
    <property type="evidence" value="ECO:0007669"/>
    <property type="project" value="TreeGrafter"/>
</dbReference>
<dbReference type="InterPro" id="IPR043135">
    <property type="entry name" value="Fur_C"/>
</dbReference>
<dbReference type="InterPro" id="IPR036390">
    <property type="entry name" value="WH_DNA-bd_sf"/>
</dbReference>
<dbReference type="GO" id="GO:0000976">
    <property type="term" value="F:transcription cis-regulatory region binding"/>
    <property type="evidence" value="ECO:0007669"/>
    <property type="project" value="TreeGrafter"/>
</dbReference>
<dbReference type="SUPFAM" id="SSF46785">
    <property type="entry name" value="Winged helix' DNA-binding domain"/>
    <property type="match status" value="1"/>
</dbReference>
<name>A0A6J7HH43_9ZZZZ</name>
<dbReference type="PANTHER" id="PTHR33202:SF2">
    <property type="entry name" value="FERRIC UPTAKE REGULATION PROTEIN"/>
    <property type="match status" value="1"/>
</dbReference>
<evidence type="ECO:0000256" key="9">
    <source>
        <dbReference type="ARBA" id="ARBA00023125"/>
    </source>
</evidence>
<dbReference type="GO" id="GO:0008270">
    <property type="term" value="F:zinc ion binding"/>
    <property type="evidence" value="ECO:0007669"/>
    <property type="project" value="TreeGrafter"/>
</dbReference>
<dbReference type="GO" id="GO:0045892">
    <property type="term" value="P:negative regulation of DNA-templated transcription"/>
    <property type="evidence" value="ECO:0007669"/>
    <property type="project" value="TreeGrafter"/>
</dbReference>
<sequence>MCGSVGDVDVATRDRWLEHAASRMTAAGLRTGAARSAVVELLAREGQCLLSAAEISDRLRTGSTGSTASVYRVLDELSELGLVHRLDGRDGVARFEIADPEHHHHHLVDDVTGEVRSFADDDLERAIAAVALRHGFRLSGHDVVLRGTAEAG</sequence>
<dbReference type="AlphaFoldDB" id="A0A6J7HH43"/>
<evidence type="ECO:0000256" key="8">
    <source>
        <dbReference type="ARBA" id="ARBA00023015"/>
    </source>
</evidence>
<evidence type="ECO:0000256" key="3">
    <source>
        <dbReference type="ARBA" id="ARBA00011738"/>
    </source>
</evidence>
<evidence type="ECO:0000256" key="1">
    <source>
        <dbReference type="ARBA" id="ARBA00004496"/>
    </source>
</evidence>
<dbReference type="PANTHER" id="PTHR33202">
    <property type="entry name" value="ZINC UPTAKE REGULATION PROTEIN"/>
    <property type="match status" value="1"/>
</dbReference>
<reference evidence="11" key="1">
    <citation type="submission" date="2020-05" db="EMBL/GenBank/DDBJ databases">
        <authorList>
            <person name="Chiriac C."/>
            <person name="Salcher M."/>
            <person name="Ghai R."/>
            <person name="Kavagutti S V."/>
        </authorList>
    </citation>
    <scope>NUCLEOTIDE SEQUENCE</scope>
</reference>
<evidence type="ECO:0000256" key="2">
    <source>
        <dbReference type="ARBA" id="ARBA00007957"/>
    </source>
</evidence>